<dbReference type="Pfam" id="PF00754">
    <property type="entry name" value="F5_F8_type_C"/>
    <property type="match status" value="1"/>
</dbReference>
<evidence type="ECO:0000256" key="6">
    <source>
        <dbReference type="PROSITE-ProRule" id="PRU00479"/>
    </source>
</evidence>
<accession>A0ABN8NBI3</accession>
<evidence type="ECO:0000256" key="1">
    <source>
        <dbReference type="ARBA" id="ARBA00004613"/>
    </source>
</evidence>
<comment type="caution">
    <text evidence="8">The sequence shown here is derived from an EMBL/GenBank/DDBJ whole genome shotgun (WGS) entry which is preliminary data.</text>
</comment>
<feature type="domain" description="Fibronectin type-II" evidence="7">
    <location>
        <begin position="144"/>
        <end position="190"/>
    </location>
</feature>
<evidence type="ECO:0000256" key="2">
    <source>
        <dbReference type="ARBA" id="ARBA00010011"/>
    </source>
</evidence>
<dbReference type="PROSITE" id="PS51092">
    <property type="entry name" value="FN2_2"/>
    <property type="match status" value="1"/>
</dbReference>
<dbReference type="InterPro" id="IPR008979">
    <property type="entry name" value="Galactose-bd-like_sf"/>
</dbReference>
<organism evidence="8 9">
    <name type="scientific">Porites lobata</name>
    <dbReference type="NCBI Taxonomy" id="104759"/>
    <lineage>
        <taxon>Eukaryota</taxon>
        <taxon>Metazoa</taxon>
        <taxon>Cnidaria</taxon>
        <taxon>Anthozoa</taxon>
        <taxon>Hexacorallia</taxon>
        <taxon>Scleractinia</taxon>
        <taxon>Fungiina</taxon>
        <taxon>Poritidae</taxon>
        <taxon>Porites</taxon>
    </lineage>
</organism>
<keyword evidence="9" id="KW-1185">Reference proteome</keyword>
<dbReference type="PANTHER" id="PTHR22918">
    <property type="entry name" value="SEMINAL PLASMA PROTEIN"/>
    <property type="match status" value="1"/>
</dbReference>
<dbReference type="Gene3D" id="2.60.120.260">
    <property type="entry name" value="Galactose-binding domain-like"/>
    <property type="match status" value="1"/>
</dbReference>
<dbReference type="InterPro" id="IPR000421">
    <property type="entry name" value="FA58C"/>
</dbReference>
<evidence type="ECO:0000256" key="4">
    <source>
        <dbReference type="ARBA" id="ARBA00022737"/>
    </source>
</evidence>
<gene>
    <name evidence="8" type="ORF">PLOB_00010064</name>
</gene>
<evidence type="ECO:0000313" key="9">
    <source>
        <dbReference type="Proteomes" id="UP001159405"/>
    </source>
</evidence>
<dbReference type="Proteomes" id="UP001159405">
    <property type="component" value="Unassembled WGS sequence"/>
</dbReference>
<keyword evidence="5" id="KW-1015">Disulfide bond</keyword>
<dbReference type="EMBL" id="CALNXK010000015">
    <property type="protein sequence ID" value="CAH3047093.1"/>
    <property type="molecule type" value="Genomic_DNA"/>
</dbReference>
<evidence type="ECO:0000313" key="8">
    <source>
        <dbReference type="EMBL" id="CAH3047093.1"/>
    </source>
</evidence>
<dbReference type="CDD" id="cd00062">
    <property type="entry name" value="FN2"/>
    <property type="match status" value="1"/>
</dbReference>
<dbReference type="InterPro" id="IPR013806">
    <property type="entry name" value="Kringle-like"/>
</dbReference>
<keyword evidence="3" id="KW-0964">Secreted</keyword>
<keyword evidence="4" id="KW-0677">Repeat</keyword>
<dbReference type="InterPro" id="IPR036943">
    <property type="entry name" value="FN_type2_sf"/>
</dbReference>
<proteinExistence type="inferred from homology"/>
<dbReference type="PANTHER" id="PTHR22918:SF1">
    <property type="entry name" value="FIBRONECTIN TYPE-II DOMAIN-CONTAINING PROTEIN"/>
    <property type="match status" value="1"/>
</dbReference>
<dbReference type="InterPro" id="IPR000562">
    <property type="entry name" value="FN_type2_dom"/>
</dbReference>
<name>A0ABN8NBI3_9CNID</name>
<sequence>MAQYLKFAPWRPLRKDGLCIRIDIFENDNTSTPSSILRNGNYNVTFNYTSVRGNLTEPPLVNSNISWCPADDDLLRNPVLIVDLGEQFNISQVQVQGGVEAKEWPYKICLSYSKNGSHFVDFTRNKSSLSVINFEFDLGCFKTQRNKCCVFPFWYEGKQIYSCIKDNNIWPWCATTDNYTKDHLWDTCAGKSRTV</sequence>
<reference evidence="8 9" key="1">
    <citation type="submission" date="2022-05" db="EMBL/GenBank/DDBJ databases">
        <authorList>
            <consortium name="Genoscope - CEA"/>
            <person name="William W."/>
        </authorList>
    </citation>
    <scope>NUCLEOTIDE SEQUENCE [LARGE SCALE GENOMIC DNA]</scope>
</reference>
<evidence type="ECO:0000259" key="7">
    <source>
        <dbReference type="PROSITE" id="PS51092"/>
    </source>
</evidence>
<comment type="similarity">
    <text evidence="2">Belongs to the seminal plasma protein family.</text>
</comment>
<comment type="caution">
    <text evidence="6">Lacks conserved residue(s) required for the propagation of feature annotation.</text>
</comment>
<dbReference type="SMART" id="SM00059">
    <property type="entry name" value="FN2"/>
    <property type="match status" value="1"/>
</dbReference>
<dbReference type="Pfam" id="PF00040">
    <property type="entry name" value="fn2"/>
    <property type="match status" value="1"/>
</dbReference>
<evidence type="ECO:0000256" key="5">
    <source>
        <dbReference type="ARBA" id="ARBA00023157"/>
    </source>
</evidence>
<comment type="subcellular location">
    <subcellularLocation>
        <location evidence="1">Secreted</location>
    </subcellularLocation>
</comment>
<evidence type="ECO:0000256" key="3">
    <source>
        <dbReference type="ARBA" id="ARBA00022525"/>
    </source>
</evidence>
<dbReference type="InterPro" id="IPR051666">
    <property type="entry name" value="SP_Capacitation_Regulator"/>
</dbReference>
<protein>
    <recommendedName>
        <fullName evidence="7">Fibronectin type-II domain-containing protein</fullName>
    </recommendedName>
</protein>
<dbReference type="SUPFAM" id="SSF49785">
    <property type="entry name" value="Galactose-binding domain-like"/>
    <property type="match status" value="1"/>
</dbReference>
<dbReference type="Gene3D" id="2.10.10.10">
    <property type="entry name" value="Fibronectin, type II, collagen-binding"/>
    <property type="match status" value="1"/>
</dbReference>
<dbReference type="SUPFAM" id="SSF57440">
    <property type="entry name" value="Kringle-like"/>
    <property type="match status" value="1"/>
</dbReference>